<dbReference type="InterPro" id="IPR002109">
    <property type="entry name" value="Glutaredoxin"/>
</dbReference>
<evidence type="ECO:0000259" key="1">
    <source>
        <dbReference type="Pfam" id="PF00462"/>
    </source>
</evidence>
<organism evidence="2 3">
    <name type="scientific">Amycolatopsis plumensis</name>
    <dbReference type="NCBI Taxonomy" id="236508"/>
    <lineage>
        <taxon>Bacteria</taxon>
        <taxon>Bacillati</taxon>
        <taxon>Actinomycetota</taxon>
        <taxon>Actinomycetes</taxon>
        <taxon>Pseudonocardiales</taxon>
        <taxon>Pseudonocardiaceae</taxon>
        <taxon>Amycolatopsis</taxon>
    </lineage>
</organism>
<gene>
    <name evidence="2" type="ORF">ACFFTO_30235</name>
</gene>
<keyword evidence="3" id="KW-1185">Reference proteome</keyword>
<protein>
    <submittedName>
        <fullName evidence="2">Glutaredoxin domain-containing protein</fullName>
    </submittedName>
</protein>
<dbReference type="CDD" id="cd02976">
    <property type="entry name" value="NrdH"/>
    <property type="match status" value="1"/>
</dbReference>
<sequence>MKLTVYGASWCPDVKRSRALLDREGVEYSYVDVEADAAAERRVRELQDGACRIPTIVFEDGSFLVEPSDAELSARL</sequence>
<dbReference type="InterPro" id="IPR036249">
    <property type="entry name" value="Thioredoxin-like_sf"/>
</dbReference>
<reference evidence="2 3" key="1">
    <citation type="submission" date="2024-09" db="EMBL/GenBank/DDBJ databases">
        <authorList>
            <person name="Sun Q."/>
            <person name="Mori K."/>
        </authorList>
    </citation>
    <scope>NUCLEOTIDE SEQUENCE [LARGE SCALE GENOMIC DNA]</scope>
    <source>
        <strain evidence="2 3">JCM 13852</strain>
    </source>
</reference>
<dbReference type="Pfam" id="PF00462">
    <property type="entry name" value="Glutaredoxin"/>
    <property type="match status" value="1"/>
</dbReference>
<name>A0ABV5UAS6_9PSEU</name>
<dbReference type="RefSeq" id="WP_378200594.1">
    <property type="nucleotide sequence ID" value="NZ_JBHMBK010000027.1"/>
</dbReference>
<accession>A0ABV5UAS6</accession>
<comment type="caution">
    <text evidence="2">The sequence shown here is derived from an EMBL/GenBank/DDBJ whole genome shotgun (WGS) entry which is preliminary data.</text>
</comment>
<dbReference type="EMBL" id="JBHMBK010000027">
    <property type="protein sequence ID" value="MFB9688477.1"/>
    <property type="molecule type" value="Genomic_DNA"/>
</dbReference>
<feature type="domain" description="Glutaredoxin" evidence="1">
    <location>
        <begin position="4"/>
        <end position="59"/>
    </location>
</feature>
<dbReference type="PROSITE" id="PS51354">
    <property type="entry name" value="GLUTAREDOXIN_2"/>
    <property type="match status" value="1"/>
</dbReference>
<dbReference type="Gene3D" id="3.40.30.10">
    <property type="entry name" value="Glutaredoxin"/>
    <property type="match status" value="1"/>
</dbReference>
<evidence type="ECO:0000313" key="2">
    <source>
        <dbReference type="EMBL" id="MFB9688477.1"/>
    </source>
</evidence>
<evidence type="ECO:0000313" key="3">
    <source>
        <dbReference type="Proteomes" id="UP001589535"/>
    </source>
</evidence>
<proteinExistence type="predicted"/>
<dbReference type="Proteomes" id="UP001589535">
    <property type="component" value="Unassembled WGS sequence"/>
</dbReference>
<dbReference type="SUPFAM" id="SSF52833">
    <property type="entry name" value="Thioredoxin-like"/>
    <property type="match status" value="1"/>
</dbReference>